<dbReference type="RefSeq" id="XP_007860462.1">
    <property type="nucleotide sequence ID" value="XM_007862271.1"/>
</dbReference>
<dbReference type="OrthoDB" id="3219396at2759"/>
<gene>
    <name evidence="2" type="ORF">GLOTRDRAFT_123713</name>
</gene>
<dbReference type="Proteomes" id="UP000030669">
    <property type="component" value="Unassembled WGS sequence"/>
</dbReference>
<name>S7QKZ5_GLOTA</name>
<dbReference type="SUPFAM" id="SSF81383">
    <property type="entry name" value="F-box domain"/>
    <property type="match status" value="1"/>
</dbReference>
<dbReference type="Gene3D" id="1.20.1280.50">
    <property type="match status" value="1"/>
</dbReference>
<dbReference type="STRING" id="670483.S7QKZ5"/>
<feature type="domain" description="F-box" evidence="1">
    <location>
        <begin position="33"/>
        <end position="78"/>
    </location>
</feature>
<dbReference type="EMBL" id="KB469296">
    <property type="protein sequence ID" value="EPQ59958.1"/>
    <property type="molecule type" value="Genomic_DNA"/>
</dbReference>
<reference evidence="2 3" key="1">
    <citation type="journal article" date="2012" name="Science">
        <title>The Paleozoic origin of enzymatic lignin decomposition reconstructed from 31 fungal genomes.</title>
        <authorList>
            <person name="Floudas D."/>
            <person name="Binder M."/>
            <person name="Riley R."/>
            <person name="Barry K."/>
            <person name="Blanchette R.A."/>
            <person name="Henrissat B."/>
            <person name="Martinez A.T."/>
            <person name="Otillar R."/>
            <person name="Spatafora J.W."/>
            <person name="Yadav J.S."/>
            <person name="Aerts A."/>
            <person name="Benoit I."/>
            <person name="Boyd A."/>
            <person name="Carlson A."/>
            <person name="Copeland A."/>
            <person name="Coutinho P.M."/>
            <person name="de Vries R.P."/>
            <person name="Ferreira P."/>
            <person name="Findley K."/>
            <person name="Foster B."/>
            <person name="Gaskell J."/>
            <person name="Glotzer D."/>
            <person name="Gorecki P."/>
            <person name="Heitman J."/>
            <person name="Hesse C."/>
            <person name="Hori C."/>
            <person name="Igarashi K."/>
            <person name="Jurgens J.A."/>
            <person name="Kallen N."/>
            <person name="Kersten P."/>
            <person name="Kohler A."/>
            <person name="Kuees U."/>
            <person name="Kumar T.K.A."/>
            <person name="Kuo A."/>
            <person name="LaButti K."/>
            <person name="Larrondo L.F."/>
            <person name="Lindquist E."/>
            <person name="Ling A."/>
            <person name="Lombard V."/>
            <person name="Lucas S."/>
            <person name="Lundell T."/>
            <person name="Martin R."/>
            <person name="McLaughlin D.J."/>
            <person name="Morgenstern I."/>
            <person name="Morin E."/>
            <person name="Murat C."/>
            <person name="Nagy L.G."/>
            <person name="Nolan M."/>
            <person name="Ohm R.A."/>
            <person name="Patyshakuliyeva A."/>
            <person name="Rokas A."/>
            <person name="Ruiz-Duenas F.J."/>
            <person name="Sabat G."/>
            <person name="Salamov A."/>
            <person name="Samejima M."/>
            <person name="Schmutz J."/>
            <person name="Slot J.C."/>
            <person name="St John F."/>
            <person name="Stenlid J."/>
            <person name="Sun H."/>
            <person name="Sun S."/>
            <person name="Syed K."/>
            <person name="Tsang A."/>
            <person name="Wiebenga A."/>
            <person name="Young D."/>
            <person name="Pisabarro A."/>
            <person name="Eastwood D.C."/>
            <person name="Martin F."/>
            <person name="Cullen D."/>
            <person name="Grigoriev I.V."/>
            <person name="Hibbett D.S."/>
        </authorList>
    </citation>
    <scope>NUCLEOTIDE SEQUENCE [LARGE SCALE GENOMIC DNA]</scope>
    <source>
        <strain evidence="2 3">ATCC 11539</strain>
    </source>
</reference>
<dbReference type="OMA" id="IICLRRV"/>
<keyword evidence="3" id="KW-1185">Reference proteome</keyword>
<sequence>MNFTFRVNTLTPPKADIDAPFPIYRARRSKKTLDDLPFDILVDHILSLLDVKDVLSLRRTNKFFSTLTQEAAIWKRLLEQHRGPRPPLPPTARHSLGQMHAFEAERQLSRALTFTRNWASPEPTPYDTYSFDTHFRVHNMTILPGGHFLVASVSTKGRTKFEVVLFALDYRSKGRQAYPLATVSVKTKAYDMQAKYMYIGEEHGIAISYTRRQNPKHRPGPDPSILSDKYEIDERMNYETVVTFISLTTLETLADIQPQFRPGTNEYRLYIEHLPAPFKRIAVIRSRSPLCCPSLEYLNGMAYLCIVRRPGTLMYKNLEREENSAHCFGCLPSNTPEDHDHTILAYRNLPFERKVIVVKRFLRRALDAAGKEIDTPMMSIELYHPLYDWDLDRDALDGYSFEHAVRSVHIAEPQLPYFGDDAARRQAGSGAFLRPPVISIYCRGANPDRFLLMECTPRIVDIDREWELYKKIKEVQCKAGDWRARLYLPHFYDLDLMNPVAEFQYPEAFGTAFVLPGNGRAALWAVPADDRTDAPKLISIWSFIRSENDADLLPREQEDAEWPARKPDGTRRDCFMPVVLEEEVRNRFERGVQAMAWDESIGRLCVCAAESSEIYVLDFAKNVKDDYESQSLGLSSPLDPGLLDMAAIIVT</sequence>
<organism evidence="2 3">
    <name type="scientific">Gloeophyllum trabeum (strain ATCC 11539 / FP-39264 / Madison 617)</name>
    <name type="common">Brown rot fungus</name>
    <dbReference type="NCBI Taxonomy" id="670483"/>
    <lineage>
        <taxon>Eukaryota</taxon>
        <taxon>Fungi</taxon>
        <taxon>Dikarya</taxon>
        <taxon>Basidiomycota</taxon>
        <taxon>Agaricomycotina</taxon>
        <taxon>Agaricomycetes</taxon>
        <taxon>Gloeophyllales</taxon>
        <taxon>Gloeophyllaceae</taxon>
        <taxon>Gloeophyllum</taxon>
    </lineage>
</organism>
<protein>
    <recommendedName>
        <fullName evidence="1">F-box domain-containing protein</fullName>
    </recommendedName>
</protein>
<dbReference type="InterPro" id="IPR001810">
    <property type="entry name" value="F-box_dom"/>
</dbReference>
<dbReference type="GeneID" id="19300983"/>
<evidence type="ECO:0000313" key="3">
    <source>
        <dbReference type="Proteomes" id="UP000030669"/>
    </source>
</evidence>
<dbReference type="InterPro" id="IPR036047">
    <property type="entry name" value="F-box-like_dom_sf"/>
</dbReference>
<evidence type="ECO:0000313" key="2">
    <source>
        <dbReference type="EMBL" id="EPQ59958.1"/>
    </source>
</evidence>
<accession>S7QKZ5</accession>
<evidence type="ECO:0000259" key="1">
    <source>
        <dbReference type="Pfam" id="PF12937"/>
    </source>
</evidence>
<dbReference type="HOGENOM" id="CLU_403894_0_0_1"/>
<dbReference type="eggNOG" id="ENOG502SN8D">
    <property type="taxonomic scope" value="Eukaryota"/>
</dbReference>
<dbReference type="KEGG" id="gtr:GLOTRDRAFT_123713"/>
<dbReference type="AlphaFoldDB" id="S7QKZ5"/>
<dbReference type="Pfam" id="PF12937">
    <property type="entry name" value="F-box-like"/>
    <property type="match status" value="1"/>
</dbReference>
<proteinExistence type="predicted"/>